<feature type="region of interest" description="Disordered" evidence="1">
    <location>
        <begin position="110"/>
        <end position="134"/>
    </location>
</feature>
<reference evidence="3 4" key="1">
    <citation type="submission" date="2019-03" db="EMBL/GenBank/DDBJ databases">
        <title>Genomic Encyclopedia of Archaeal and Bacterial Type Strains, Phase II (KMG-II): from individual species to whole genera.</title>
        <authorList>
            <person name="Goeker M."/>
        </authorList>
    </citation>
    <scope>NUCLEOTIDE SEQUENCE [LARGE SCALE GENOMIC DNA]</scope>
    <source>
        <strain evidence="3 4">DSM 45499</strain>
    </source>
</reference>
<feature type="signal peptide" evidence="2">
    <location>
        <begin position="1"/>
        <end position="38"/>
    </location>
</feature>
<keyword evidence="4" id="KW-1185">Reference proteome</keyword>
<dbReference type="InterPro" id="IPR013783">
    <property type="entry name" value="Ig-like_fold"/>
</dbReference>
<feature type="compositionally biased region" description="Polar residues" evidence="1">
    <location>
        <begin position="563"/>
        <end position="587"/>
    </location>
</feature>
<sequence>MPTSILRSKRAVAMAVAATVAGVSAVVLLSGQSSPAQAAAAPGSTVRASVGNGTPPPESPSGGYDQELSADGTAVVFTSSSRLDTVETGDQQNVYVRDLRNNRTVLISRGQFTRPPVDPTPDPTPDEPPIGRPRLTGDPLLSLNGAQPTLDLGEVAATGASYQPTISGDGRYVAFVTSADNIVPEDDDTDGDILVCDRDPDGDGTFDEARDGGDLDYRYFRVNVPQWYDSDSGAHYRTDYPSYPKLSDDASRIVWEDYYDTGEGYVNAVRTARLRAEVGGVASAVAAPGSGAQLVSTPLDGQQPTSQYWGDVSADGRYIVLVADYVRAEGGGEFPDYVPFHAVIRRDMESDAVLRVDWDVNTTAEAVTYLSADESVNLTGPSISANGGEIAFEAEEYENYCSEGSCWSSVASQPMVYVVRISSDATPVDSIVASRDNDNEIINGATPALSGDGRFLAFATDNANAHDGIDVSVGEGYSCLTYRGDLARGKMLNLSGLPPTSETRDERVVCQVVVRDLVVDRARLREEQPRLPGTLASAGTGTDCAEEVPDGATCGGDDDSPPYTRTTPSLSHNGSTVAFDSDATNLLPSGETDGNGRTDVFVRTFRPDLRADPTPLDFGEVELGDTFDRVVRFDHVGTGPMVITDVVVEGSDEFALGAQTCAGEAVVLQQAGNCEVSVTFAPTDEGDRDGTLRLTLRDGRQFTVPLRGRGTREAVPPEEARFAAGPDPLAFGDRLLLSDGPTQTVTVTNTGGSPLTVKTVEIVSATAQADFPVTADTCTGKPLAPKGTCQVTVAFSPAASGDRAAVLRFTDDAPGGAAHLIGLTGKGSTPTIQVVPGVTQPGRVVTVGGTGFAPNKPVTITITGSTETAKAVADATGAFSQGLLILPKSTIGNRPVIATIDGTAIKAERPLLIVTPSVTASDFVVRS</sequence>
<comment type="caution">
    <text evidence="3">The sequence shown here is derived from an EMBL/GenBank/DDBJ whole genome shotgun (WGS) entry which is preliminary data.</text>
</comment>
<dbReference type="AlphaFoldDB" id="A0A4R7VAZ0"/>
<dbReference type="EMBL" id="SOCP01000011">
    <property type="protein sequence ID" value="TDV46172.1"/>
    <property type="molecule type" value="Genomic_DNA"/>
</dbReference>
<feature type="chain" id="PRO_5020299623" description="WD40 repeat protein" evidence="2">
    <location>
        <begin position="39"/>
        <end position="927"/>
    </location>
</feature>
<name>A0A4R7VAZ0_9PSEU</name>
<feature type="region of interest" description="Disordered" evidence="1">
    <location>
        <begin position="550"/>
        <end position="595"/>
    </location>
</feature>
<accession>A0A4R7VAZ0</accession>
<evidence type="ECO:0000313" key="4">
    <source>
        <dbReference type="Proteomes" id="UP000294927"/>
    </source>
</evidence>
<dbReference type="RefSeq" id="WP_133905833.1">
    <property type="nucleotide sequence ID" value="NZ_SOCP01000011.1"/>
</dbReference>
<evidence type="ECO:0000256" key="2">
    <source>
        <dbReference type="SAM" id="SignalP"/>
    </source>
</evidence>
<proteinExistence type="predicted"/>
<feature type="compositionally biased region" description="Pro residues" evidence="1">
    <location>
        <begin position="116"/>
        <end position="131"/>
    </location>
</feature>
<dbReference type="Proteomes" id="UP000294927">
    <property type="component" value="Unassembled WGS sequence"/>
</dbReference>
<dbReference type="NCBIfam" id="NF012200">
    <property type="entry name" value="choice_anch_D"/>
    <property type="match status" value="2"/>
</dbReference>
<evidence type="ECO:0000256" key="1">
    <source>
        <dbReference type="SAM" id="MobiDB-lite"/>
    </source>
</evidence>
<organism evidence="3 4">
    <name type="scientific">Actinophytocola oryzae</name>
    <dbReference type="NCBI Taxonomy" id="502181"/>
    <lineage>
        <taxon>Bacteria</taxon>
        <taxon>Bacillati</taxon>
        <taxon>Actinomycetota</taxon>
        <taxon>Actinomycetes</taxon>
        <taxon>Pseudonocardiales</taxon>
        <taxon>Pseudonocardiaceae</taxon>
    </lineage>
</organism>
<gene>
    <name evidence="3" type="ORF">CLV71_111130</name>
</gene>
<dbReference type="OrthoDB" id="5240813at2"/>
<dbReference type="Gene3D" id="2.60.40.10">
    <property type="entry name" value="Immunoglobulins"/>
    <property type="match status" value="2"/>
</dbReference>
<evidence type="ECO:0000313" key="3">
    <source>
        <dbReference type="EMBL" id="TDV46172.1"/>
    </source>
</evidence>
<evidence type="ECO:0008006" key="5">
    <source>
        <dbReference type="Google" id="ProtNLM"/>
    </source>
</evidence>
<feature type="region of interest" description="Disordered" evidence="1">
    <location>
        <begin position="40"/>
        <end position="67"/>
    </location>
</feature>
<protein>
    <recommendedName>
        <fullName evidence="5">WD40 repeat protein</fullName>
    </recommendedName>
</protein>
<dbReference type="GO" id="GO:0005975">
    <property type="term" value="P:carbohydrate metabolic process"/>
    <property type="evidence" value="ECO:0007669"/>
    <property type="project" value="UniProtKB-ARBA"/>
</dbReference>
<keyword evidence="2" id="KW-0732">Signal</keyword>